<proteinExistence type="predicted"/>
<sequence>MACLSNKARQYETAAIFATGYQIIMVLMLTQCNQKRLESSKVEYLFCNEGVIPSTLCTLQHVSRSGNALKSRNSNVKQI</sequence>
<evidence type="ECO:0000313" key="1">
    <source>
        <dbReference type="EMBL" id="MVD24941.1"/>
    </source>
</evidence>
<evidence type="ECO:0000313" key="2">
    <source>
        <dbReference type="Proteomes" id="UP000471242"/>
    </source>
</evidence>
<name>A0A0H8ND32_VIBCL</name>
<accession>A0A0H8ND32</accession>
<reference evidence="1 2" key="1">
    <citation type="submission" date="2018-09" db="EMBL/GenBank/DDBJ databases">
        <title>Genomic epidemiology reveals two lineages of Vibrio cholerae that can cause global cholera epidemics despite absence of cholera toxin gene.</title>
        <authorList>
            <person name="Wang H."/>
            <person name="Zen W."/>
            <person name="Yu H."/>
            <person name="Zhang W."/>
            <person name="Pan J."/>
            <person name="Yang C."/>
            <person name="Cui Y."/>
        </authorList>
    </citation>
    <scope>NUCLEOTIDE SEQUENCE [LARGE SCALE GENOMIC DNA]</scope>
    <source>
        <strain evidence="1 2">00-1_S85</strain>
    </source>
</reference>
<comment type="caution">
    <text evidence="1">The sequence shown here is derived from an EMBL/GenBank/DDBJ whole genome shotgun (WGS) entry which is preliminary data.</text>
</comment>
<gene>
    <name evidence="1" type="ORF">D6U24_16470</name>
</gene>
<dbReference type="EMBL" id="QZRB01000026">
    <property type="protein sequence ID" value="MVD24941.1"/>
    <property type="molecule type" value="Genomic_DNA"/>
</dbReference>
<dbReference type="AlphaFoldDB" id="A0A0H8ND32"/>
<dbReference type="Proteomes" id="UP000471242">
    <property type="component" value="Unassembled WGS sequence"/>
</dbReference>
<organism evidence="1 2">
    <name type="scientific">Vibrio cholerae</name>
    <dbReference type="NCBI Taxonomy" id="666"/>
    <lineage>
        <taxon>Bacteria</taxon>
        <taxon>Pseudomonadati</taxon>
        <taxon>Pseudomonadota</taxon>
        <taxon>Gammaproteobacteria</taxon>
        <taxon>Vibrionales</taxon>
        <taxon>Vibrionaceae</taxon>
        <taxon>Vibrio</taxon>
    </lineage>
</organism>
<protein>
    <submittedName>
        <fullName evidence="1">Uncharacterized protein</fullName>
    </submittedName>
</protein>